<evidence type="ECO:0000313" key="3">
    <source>
        <dbReference type="Proteomes" id="UP001501094"/>
    </source>
</evidence>
<protein>
    <submittedName>
        <fullName evidence="2">Uncharacterized protein</fullName>
    </submittedName>
</protein>
<accession>A0ABN2NFR8</accession>
<evidence type="ECO:0000256" key="1">
    <source>
        <dbReference type="SAM" id="MobiDB-lite"/>
    </source>
</evidence>
<dbReference type="EMBL" id="BAAANL010000004">
    <property type="protein sequence ID" value="GAA1864371.1"/>
    <property type="molecule type" value="Genomic_DNA"/>
</dbReference>
<dbReference type="Proteomes" id="UP001501094">
    <property type="component" value="Unassembled WGS sequence"/>
</dbReference>
<organism evidence="2 3">
    <name type="scientific">Myceligenerans crystallogenes</name>
    <dbReference type="NCBI Taxonomy" id="316335"/>
    <lineage>
        <taxon>Bacteria</taxon>
        <taxon>Bacillati</taxon>
        <taxon>Actinomycetota</taxon>
        <taxon>Actinomycetes</taxon>
        <taxon>Micrococcales</taxon>
        <taxon>Promicromonosporaceae</taxon>
        <taxon>Myceligenerans</taxon>
    </lineage>
</organism>
<name>A0ABN2NFR8_9MICO</name>
<proteinExistence type="predicted"/>
<feature type="compositionally biased region" description="Basic and acidic residues" evidence="1">
    <location>
        <begin position="54"/>
        <end position="65"/>
    </location>
</feature>
<reference evidence="2 3" key="1">
    <citation type="journal article" date="2019" name="Int. J. Syst. Evol. Microbiol.">
        <title>The Global Catalogue of Microorganisms (GCM) 10K type strain sequencing project: providing services to taxonomists for standard genome sequencing and annotation.</title>
        <authorList>
            <consortium name="The Broad Institute Genomics Platform"/>
            <consortium name="The Broad Institute Genome Sequencing Center for Infectious Disease"/>
            <person name="Wu L."/>
            <person name="Ma J."/>
        </authorList>
    </citation>
    <scope>NUCLEOTIDE SEQUENCE [LARGE SCALE GENOMIC DNA]</scope>
    <source>
        <strain evidence="2 3">JCM 14326</strain>
    </source>
</reference>
<comment type="caution">
    <text evidence="2">The sequence shown here is derived from an EMBL/GenBank/DDBJ whole genome shotgun (WGS) entry which is preliminary data.</text>
</comment>
<feature type="region of interest" description="Disordered" evidence="1">
    <location>
        <begin position="40"/>
        <end position="65"/>
    </location>
</feature>
<gene>
    <name evidence="2" type="ORF">GCM10009751_23080</name>
</gene>
<keyword evidence="3" id="KW-1185">Reference proteome</keyword>
<dbReference type="RefSeq" id="WP_344102849.1">
    <property type="nucleotide sequence ID" value="NZ_BAAANL010000004.1"/>
</dbReference>
<sequence>MNTNLTDSAPWAAHRPADLWSEAAVDAALDTLRDALLTASRRTSDDDDMPGADAHLRSAHDHENA</sequence>
<evidence type="ECO:0000313" key="2">
    <source>
        <dbReference type="EMBL" id="GAA1864371.1"/>
    </source>
</evidence>